<accession>Q2VZP9</accession>
<organism evidence="1 2">
    <name type="scientific">Paramagnetospirillum magneticum (strain ATCC 700264 / AMB-1)</name>
    <name type="common">Magnetospirillum magneticum</name>
    <dbReference type="NCBI Taxonomy" id="342108"/>
    <lineage>
        <taxon>Bacteria</taxon>
        <taxon>Pseudomonadati</taxon>
        <taxon>Pseudomonadota</taxon>
        <taxon>Alphaproteobacteria</taxon>
        <taxon>Rhodospirillales</taxon>
        <taxon>Magnetospirillaceae</taxon>
        <taxon>Paramagnetospirillum</taxon>
    </lineage>
</organism>
<evidence type="ECO:0000313" key="1">
    <source>
        <dbReference type="EMBL" id="BAE52926.1"/>
    </source>
</evidence>
<dbReference type="SUPFAM" id="SSF53756">
    <property type="entry name" value="UDP-Glycosyltransferase/glycogen phosphorylase"/>
    <property type="match status" value="1"/>
</dbReference>
<name>Q2VZP9_PARM1</name>
<keyword evidence="2" id="KW-1185">Reference proteome</keyword>
<sequence length="183" mass="20836">MKAFQALRATHPHATLTILSARTQDVDFMETGRHHEGVTWLDQGIEDQQLFELLADADIFMLPAAGLHSYSVLRAMRFGAVLICSDAPGYEEYVTDNVNAVVISGRRSQIYQIDPSTGWMRDNYQSAFSLNREIIADLTNVLVRLADNPDERRRLGRQALMDVRNKYRLEPWVREISRIIASA</sequence>
<dbReference type="EMBL" id="AP007255">
    <property type="protein sequence ID" value="BAE52926.1"/>
    <property type="molecule type" value="Genomic_DNA"/>
</dbReference>
<dbReference type="Gene3D" id="3.40.50.2000">
    <property type="entry name" value="Glycogen Phosphorylase B"/>
    <property type="match status" value="1"/>
</dbReference>
<evidence type="ECO:0000313" key="2">
    <source>
        <dbReference type="Proteomes" id="UP000007058"/>
    </source>
</evidence>
<proteinExistence type="predicted"/>
<protein>
    <recommendedName>
        <fullName evidence="3">Glycosyltransferase</fullName>
    </recommendedName>
</protein>
<dbReference type="STRING" id="342108.amb4122"/>
<dbReference type="HOGENOM" id="CLU_1473518_0_0_5"/>
<reference evidence="1 2" key="1">
    <citation type="journal article" date="2005" name="DNA Res.">
        <title>Complete genome sequence of the facultative anaerobic magnetotactic bacterium Magnetospirillum sp. strain AMB-1.</title>
        <authorList>
            <person name="Matsunaga T."/>
            <person name="Okamura Y."/>
            <person name="Fukuda Y."/>
            <person name="Wahyudi A.T."/>
            <person name="Murase Y."/>
            <person name="Takeyama H."/>
        </authorList>
    </citation>
    <scope>NUCLEOTIDE SEQUENCE [LARGE SCALE GENOMIC DNA]</scope>
    <source>
        <strain evidence="2">ATCC 700264 / AMB-1</strain>
    </source>
</reference>
<dbReference type="Pfam" id="PF13692">
    <property type="entry name" value="Glyco_trans_1_4"/>
    <property type="match status" value="1"/>
</dbReference>
<dbReference type="Proteomes" id="UP000007058">
    <property type="component" value="Chromosome"/>
</dbReference>
<gene>
    <name evidence="1" type="ordered locus">amb4122</name>
</gene>
<dbReference type="KEGG" id="mag:amb4122"/>
<evidence type="ECO:0008006" key="3">
    <source>
        <dbReference type="Google" id="ProtNLM"/>
    </source>
</evidence>
<dbReference type="AlphaFoldDB" id="Q2VZP9"/>